<name>A0A0Q0YEL3_9CORY</name>
<feature type="domain" description="Cardiolipin synthase N-terminal" evidence="7">
    <location>
        <begin position="19"/>
        <end position="59"/>
    </location>
</feature>
<dbReference type="STRING" id="1544413.Clow_02086"/>
<gene>
    <name evidence="8" type="ORF">Clow_02086</name>
</gene>
<evidence type="ECO:0000256" key="3">
    <source>
        <dbReference type="ARBA" id="ARBA00022692"/>
    </source>
</evidence>
<accession>A0A0Q0YEL3</accession>
<keyword evidence="2" id="KW-1003">Cell membrane</keyword>
<keyword evidence="3 6" id="KW-0812">Transmembrane</keyword>
<comment type="caution">
    <text evidence="8">The sequence shown here is derived from an EMBL/GenBank/DDBJ whole genome shotgun (WGS) entry which is preliminary data.</text>
</comment>
<dbReference type="OrthoDB" id="4429818at2"/>
<evidence type="ECO:0000259" key="7">
    <source>
        <dbReference type="Pfam" id="PF13396"/>
    </source>
</evidence>
<feature type="transmembrane region" description="Helical" evidence="6">
    <location>
        <begin position="7"/>
        <end position="27"/>
    </location>
</feature>
<dbReference type="Pfam" id="PF13396">
    <property type="entry name" value="PLDc_N"/>
    <property type="match status" value="1"/>
</dbReference>
<sequence length="77" mass="8309">MLGLTELLIFTPIIAAFALPIVALIMLVRDGLEGTQTAIWVLVIVLATVIGPIVYLIWRTTDSGKASRSNFNQGPTI</sequence>
<dbReference type="InterPro" id="IPR027379">
    <property type="entry name" value="CLS_N"/>
</dbReference>
<keyword evidence="9" id="KW-1185">Reference proteome</keyword>
<feature type="transmembrane region" description="Helical" evidence="6">
    <location>
        <begin position="39"/>
        <end position="58"/>
    </location>
</feature>
<evidence type="ECO:0000256" key="4">
    <source>
        <dbReference type="ARBA" id="ARBA00022989"/>
    </source>
</evidence>
<evidence type="ECO:0000313" key="9">
    <source>
        <dbReference type="Proteomes" id="UP000050488"/>
    </source>
</evidence>
<proteinExistence type="predicted"/>
<comment type="subcellular location">
    <subcellularLocation>
        <location evidence="1">Cell membrane</location>
        <topology evidence="1">Multi-pass membrane protein</topology>
    </subcellularLocation>
</comment>
<protein>
    <recommendedName>
        <fullName evidence="7">Cardiolipin synthase N-terminal domain-containing protein</fullName>
    </recommendedName>
</protein>
<dbReference type="GO" id="GO:0005886">
    <property type="term" value="C:plasma membrane"/>
    <property type="evidence" value="ECO:0007669"/>
    <property type="project" value="UniProtKB-SubCell"/>
</dbReference>
<keyword evidence="4 6" id="KW-1133">Transmembrane helix</keyword>
<dbReference type="Proteomes" id="UP000050488">
    <property type="component" value="Unassembled WGS sequence"/>
</dbReference>
<reference evidence="8 9" key="1">
    <citation type="submission" date="2015-10" db="EMBL/GenBank/DDBJ databases">
        <title>Corynebacteirum lowii and Corynebacterium oculi species nova, derived from human clinical disease and and emended description of Corynebacterium mastiditis.</title>
        <authorList>
            <person name="Bernard K."/>
            <person name="Pacheco A.L."/>
            <person name="Mcdougall C."/>
            <person name="Burtx T."/>
            <person name="Weibe D."/>
            <person name="Tyler S."/>
            <person name="Olson A.B."/>
            <person name="Cnockaert M."/>
            <person name="Eguchi H."/>
            <person name="Kuwahara T."/>
            <person name="Nakayama-Imaohji H."/>
            <person name="Boudewijins M."/>
            <person name="Van Hoecke F."/>
            <person name="Bernier A.-M."/>
            <person name="Vandamme P."/>
        </authorList>
    </citation>
    <scope>NUCLEOTIDE SEQUENCE [LARGE SCALE GENOMIC DNA]</scope>
    <source>
        <strain evidence="8 9">NML 130206</strain>
    </source>
</reference>
<dbReference type="PATRIC" id="fig|1544413.3.peg.2089"/>
<evidence type="ECO:0000256" key="5">
    <source>
        <dbReference type="ARBA" id="ARBA00023136"/>
    </source>
</evidence>
<evidence type="ECO:0000256" key="2">
    <source>
        <dbReference type="ARBA" id="ARBA00022475"/>
    </source>
</evidence>
<evidence type="ECO:0000256" key="6">
    <source>
        <dbReference type="SAM" id="Phobius"/>
    </source>
</evidence>
<dbReference type="RefSeq" id="WP_055178823.1">
    <property type="nucleotide sequence ID" value="NZ_JAUSQY010000001.1"/>
</dbReference>
<evidence type="ECO:0000313" key="8">
    <source>
        <dbReference type="EMBL" id="KQB84825.1"/>
    </source>
</evidence>
<dbReference type="AlphaFoldDB" id="A0A0Q0YEL3"/>
<evidence type="ECO:0000256" key="1">
    <source>
        <dbReference type="ARBA" id="ARBA00004651"/>
    </source>
</evidence>
<keyword evidence="5 6" id="KW-0472">Membrane</keyword>
<dbReference type="EMBL" id="LKEV01000007">
    <property type="protein sequence ID" value="KQB84825.1"/>
    <property type="molecule type" value="Genomic_DNA"/>
</dbReference>
<organism evidence="8 9">
    <name type="scientific">Corynebacterium lowii</name>
    <dbReference type="NCBI Taxonomy" id="1544413"/>
    <lineage>
        <taxon>Bacteria</taxon>
        <taxon>Bacillati</taxon>
        <taxon>Actinomycetota</taxon>
        <taxon>Actinomycetes</taxon>
        <taxon>Mycobacteriales</taxon>
        <taxon>Corynebacteriaceae</taxon>
        <taxon>Corynebacterium</taxon>
    </lineage>
</organism>